<dbReference type="PANTHER" id="PTHR11328">
    <property type="entry name" value="MAJOR FACILITATOR SUPERFAMILY DOMAIN-CONTAINING PROTEIN"/>
    <property type="match status" value="1"/>
</dbReference>
<dbReference type="Proteomes" id="UP000702544">
    <property type="component" value="Unassembled WGS sequence"/>
</dbReference>
<evidence type="ECO:0000256" key="2">
    <source>
        <dbReference type="SAM" id="Phobius"/>
    </source>
</evidence>
<keyword evidence="2" id="KW-0812">Transmembrane</keyword>
<feature type="transmembrane region" description="Helical" evidence="2">
    <location>
        <begin position="408"/>
        <end position="431"/>
    </location>
</feature>
<keyword evidence="2" id="KW-0472">Membrane</keyword>
<dbReference type="InterPro" id="IPR039672">
    <property type="entry name" value="MFS_2"/>
</dbReference>
<evidence type="ECO:0000256" key="1">
    <source>
        <dbReference type="ARBA" id="ARBA00009617"/>
    </source>
</evidence>
<protein>
    <submittedName>
        <fullName evidence="3">MFS transporter</fullName>
    </submittedName>
</protein>
<dbReference type="Gene3D" id="1.20.1250.20">
    <property type="entry name" value="MFS general substrate transporter like domains"/>
    <property type="match status" value="2"/>
</dbReference>
<comment type="caution">
    <text evidence="3">The sequence shown here is derived from an EMBL/GenBank/DDBJ whole genome shotgun (WGS) entry which is preliminary data.</text>
</comment>
<feature type="transmembrane region" description="Helical" evidence="2">
    <location>
        <begin position="111"/>
        <end position="134"/>
    </location>
</feature>
<dbReference type="PANTHER" id="PTHR11328:SF24">
    <property type="entry name" value="MAJOR FACILITATOR SUPERFAMILY (MFS) PROFILE DOMAIN-CONTAINING PROTEIN"/>
    <property type="match status" value="1"/>
</dbReference>
<reference evidence="3 4" key="1">
    <citation type="submission" date="2020-01" db="EMBL/GenBank/DDBJ databases">
        <title>Genomes assembled from Gulf of Kutch pelagic sediment metagenomes.</title>
        <authorList>
            <person name="Chandrashekar M."/>
            <person name="Mahajan M.S."/>
            <person name="Dave K.J."/>
            <person name="Vatsa P."/>
            <person name="Nathani N.M."/>
        </authorList>
    </citation>
    <scope>NUCLEOTIDE SEQUENCE [LARGE SCALE GENOMIC DNA]</scope>
    <source>
        <strain evidence="3">KS3-K002</strain>
    </source>
</reference>
<dbReference type="AlphaFoldDB" id="A0AAE5CBD3"/>
<dbReference type="GO" id="GO:0015293">
    <property type="term" value="F:symporter activity"/>
    <property type="evidence" value="ECO:0007669"/>
    <property type="project" value="InterPro"/>
</dbReference>
<gene>
    <name evidence="3" type="ORF">GWO12_04895</name>
</gene>
<name>A0AAE5CBD3_9BACT</name>
<evidence type="ECO:0000313" key="4">
    <source>
        <dbReference type="Proteomes" id="UP000702544"/>
    </source>
</evidence>
<feature type="transmembrane region" description="Helical" evidence="2">
    <location>
        <begin position="326"/>
        <end position="347"/>
    </location>
</feature>
<accession>A0AAE5CBD3</accession>
<dbReference type="GO" id="GO:0008643">
    <property type="term" value="P:carbohydrate transport"/>
    <property type="evidence" value="ECO:0007669"/>
    <property type="project" value="InterPro"/>
</dbReference>
<proteinExistence type="inferred from homology"/>
<dbReference type="CDD" id="cd17332">
    <property type="entry name" value="MFS_MelB_like"/>
    <property type="match status" value="1"/>
</dbReference>
<feature type="transmembrane region" description="Helical" evidence="2">
    <location>
        <begin position="82"/>
        <end position="99"/>
    </location>
</feature>
<feature type="transmembrane region" description="Helical" evidence="2">
    <location>
        <begin position="273"/>
        <end position="290"/>
    </location>
</feature>
<dbReference type="InterPro" id="IPR036259">
    <property type="entry name" value="MFS_trans_sf"/>
</dbReference>
<keyword evidence="2" id="KW-1133">Transmembrane helix</keyword>
<dbReference type="Pfam" id="PF13347">
    <property type="entry name" value="MFS_2"/>
    <property type="match status" value="1"/>
</dbReference>
<feature type="transmembrane region" description="Helical" evidence="2">
    <location>
        <begin position="302"/>
        <end position="320"/>
    </location>
</feature>
<comment type="similarity">
    <text evidence="1">Belongs to the sodium:galactoside symporter (TC 2.A.2) family.</text>
</comment>
<feature type="transmembrane region" description="Helical" evidence="2">
    <location>
        <begin position="188"/>
        <end position="210"/>
    </location>
</feature>
<evidence type="ECO:0000313" key="3">
    <source>
        <dbReference type="EMBL" id="NIR74433.1"/>
    </source>
</evidence>
<feature type="transmembrane region" description="Helical" evidence="2">
    <location>
        <begin position="239"/>
        <end position="261"/>
    </location>
</feature>
<feature type="transmembrane region" description="Helical" evidence="2">
    <location>
        <begin position="155"/>
        <end position="176"/>
    </location>
</feature>
<sequence length="474" mass="51653">MSRYAPLAPLTIAAYGAPGLVLAALALTFYVFLPKYYADIVGIDLTVLGLLVLLSRVWDAVIDPAIGAWSDRTVSRWGRRRVWMALGAVPLALSFLALVRLPTLESPWLQAVYLGALTFLFFFFWTMVTVPYEAMGAELSFDYDERTRLLGVREGAVLAGTLLAALIPLAVGYDLAPADVVAAERQRYWRIGLVYALLVVALIGVCVVIVRERAVRPGQRPEAFFRGLATLWGNRPFRILLSAYAVTALGFAVAATLVLFYVDHVLASDRGPLILALYLGVGTALVPVWIKMAALWEKRRAWLIALALNTGAFVWAIFLGPGDGTTFGIIVVVSALGVGGVMALPPSMQADVIDYDEWRTGLRREGEYIGFWSIVKKLAAALSAGLAFPILDLSGYAPGAEQQGSAAVWALKLLYVGVPSLCNVIAFAIVWRYPIDRTAHQALRAEIDARPLPINASTEPKPVTSWAWIDFRVS</sequence>
<feature type="transmembrane region" description="Helical" evidence="2">
    <location>
        <begin position="368"/>
        <end position="388"/>
    </location>
</feature>
<organism evidence="3 4">
    <name type="scientific">Candidatus Kutchimonas denitrificans</name>
    <dbReference type="NCBI Taxonomy" id="3056748"/>
    <lineage>
        <taxon>Bacteria</taxon>
        <taxon>Pseudomonadati</taxon>
        <taxon>Gemmatimonadota</taxon>
        <taxon>Gemmatimonadia</taxon>
        <taxon>Candidatus Palauibacterales</taxon>
        <taxon>Candidatus Palauibacteraceae</taxon>
        <taxon>Candidatus Kutchimonas</taxon>
    </lineage>
</organism>
<dbReference type="SUPFAM" id="SSF103473">
    <property type="entry name" value="MFS general substrate transporter"/>
    <property type="match status" value="1"/>
</dbReference>
<feature type="transmembrane region" description="Helical" evidence="2">
    <location>
        <begin position="12"/>
        <end position="33"/>
    </location>
</feature>
<dbReference type="GO" id="GO:0005886">
    <property type="term" value="C:plasma membrane"/>
    <property type="evidence" value="ECO:0007669"/>
    <property type="project" value="TreeGrafter"/>
</dbReference>
<dbReference type="EMBL" id="JAACAK010000041">
    <property type="protein sequence ID" value="NIR74433.1"/>
    <property type="molecule type" value="Genomic_DNA"/>
</dbReference>